<name>A0AAD9GU75_9STRA</name>
<gene>
    <name evidence="1" type="ORF">P3T76_003385</name>
</gene>
<accession>A0AAD9GU75</accession>
<dbReference type="AlphaFoldDB" id="A0AAD9GU75"/>
<protein>
    <submittedName>
        <fullName evidence="1">Uncharacterized protein</fullName>
    </submittedName>
</protein>
<evidence type="ECO:0000313" key="2">
    <source>
        <dbReference type="Proteomes" id="UP001259832"/>
    </source>
</evidence>
<reference evidence="1" key="1">
    <citation type="submission" date="2023-08" db="EMBL/GenBank/DDBJ databases">
        <title>Reference Genome Resource for the Citrus Pathogen Phytophthora citrophthora.</title>
        <authorList>
            <person name="Moller H."/>
            <person name="Coetzee B."/>
            <person name="Rose L.J."/>
            <person name="Van Niekerk J.M."/>
        </authorList>
    </citation>
    <scope>NUCLEOTIDE SEQUENCE</scope>
    <source>
        <strain evidence="1">STE-U-9442</strain>
    </source>
</reference>
<sequence length="111" mass="12970">MPKQKKMSADLDRIRLELDEATRVSTAATQKLDRVSDERDQAVQMRGRVTQALDKATQEISTVTLEQDQARQVFAGKDQIIRDQGIQIQRLKGNRRSWPRRWHKQRSTKKI</sequence>
<keyword evidence="2" id="KW-1185">Reference proteome</keyword>
<dbReference type="Proteomes" id="UP001259832">
    <property type="component" value="Unassembled WGS sequence"/>
</dbReference>
<comment type="caution">
    <text evidence="1">The sequence shown here is derived from an EMBL/GenBank/DDBJ whole genome shotgun (WGS) entry which is preliminary data.</text>
</comment>
<proteinExistence type="predicted"/>
<evidence type="ECO:0000313" key="1">
    <source>
        <dbReference type="EMBL" id="KAK1944852.1"/>
    </source>
</evidence>
<dbReference type="EMBL" id="JASMQC010000005">
    <property type="protein sequence ID" value="KAK1944852.1"/>
    <property type="molecule type" value="Genomic_DNA"/>
</dbReference>
<organism evidence="1 2">
    <name type="scientific">Phytophthora citrophthora</name>
    <dbReference type="NCBI Taxonomy" id="4793"/>
    <lineage>
        <taxon>Eukaryota</taxon>
        <taxon>Sar</taxon>
        <taxon>Stramenopiles</taxon>
        <taxon>Oomycota</taxon>
        <taxon>Peronosporomycetes</taxon>
        <taxon>Peronosporales</taxon>
        <taxon>Peronosporaceae</taxon>
        <taxon>Phytophthora</taxon>
    </lineage>
</organism>